<feature type="domain" description="M protein trans-acting positive regulator (MGA) HTH" evidence="4">
    <location>
        <begin position="3"/>
        <end position="46"/>
    </location>
</feature>
<dbReference type="InterPro" id="IPR007737">
    <property type="entry name" value="Mga_HTH"/>
</dbReference>
<dbReference type="Proteomes" id="UP001631949">
    <property type="component" value="Unassembled WGS sequence"/>
</dbReference>
<evidence type="ECO:0000256" key="1">
    <source>
        <dbReference type="ARBA" id="ARBA00023015"/>
    </source>
</evidence>
<dbReference type="EMBL" id="JBJUVG010000009">
    <property type="protein sequence ID" value="MFM9414059.1"/>
    <property type="molecule type" value="Genomic_DNA"/>
</dbReference>
<evidence type="ECO:0000313" key="6">
    <source>
        <dbReference type="Proteomes" id="UP001631949"/>
    </source>
</evidence>
<accession>A0ABW9H229</accession>
<evidence type="ECO:0000259" key="4">
    <source>
        <dbReference type="Pfam" id="PF08280"/>
    </source>
</evidence>
<comment type="caution">
    <text evidence="5">The sequence shown here is derived from an EMBL/GenBank/DDBJ whole genome shotgun (WGS) entry which is preliminary data.</text>
</comment>
<keyword evidence="6" id="KW-1185">Reference proteome</keyword>
<evidence type="ECO:0000313" key="5">
    <source>
        <dbReference type="EMBL" id="MFM9414059.1"/>
    </source>
</evidence>
<evidence type="ECO:0000259" key="3">
    <source>
        <dbReference type="Pfam" id="PF05043"/>
    </source>
</evidence>
<protein>
    <submittedName>
        <fullName evidence="5">Helix-turn-helix domain-containing protein</fullName>
    </submittedName>
</protein>
<reference evidence="5 6" key="1">
    <citation type="journal article" date="2016" name="Int. J. Syst. Evol. Microbiol.">
        <title>Peptococcus simiae sp. nov., isolated from rhesus macaque faeces and emended description of the genus Peptococcus.</title>
        <authorList>
            <person name="Shkoporov A.N."/>
            <person name="Efimov B.A."/>
            <person name="Kondova I."/>
            <person name="Ouwerling B."/>
            <person name="Chaplin A.V."/>
            <person name="Shcherbakova V.A."/>
            <person name="Langermans J.A.M."/>
        </authorList>
    </citation>
    <scope>NUCLEOTIDE SEQUENCE [LARGE SCALE GENOMIC DNA]</scope>
    <source>
        <strain evidence="5 6">M108</strain>
    </source>
</reference>
<gene>
    <name evidence="5" type="ORF">ACKQTC_06740</name>
</gene>
<dbReference type="RefSeq" id="WP_408977673.1">
    <property type="nucleotide sequence ID" value="NZ_JBJUVG010000009.1"/>
</dbReference>
<evidence type="ECO:0000256" key="2">
    <source>
        <dbReference type="ARBA" id="ARBA00023163"/>
    </source>
</evidence>
<keyword evidence="2" id="KW-0804">Transcription</keyword>
<name>A0ABW9H229_9FIRM</name>
<sequence length="512" mass="60533">MMRLMTLLYRHDGEWLKYTELAREIGISRRTVKTYTENLEKLFADYSKFEHTGSMIRGSFNSNFGLLTMQKTFLYNSLIVQIFYKSFFRPNMDKLDLSMDLNCSVSSIFRNVQLFNEKFAVGYKLRYSYADLQFTGDERDIQKFYVNFFIEVLPNPLSWPFEDFFAEEDAKVLTRLAGKYINKRPFHPAHFKYVKMALAVALIRLQQGYAIPINEHNPLFIPRLEKVLADPEAQAILDKYAVDPDSSRLDFLYQLLAYFLSEEFMFFLADPAVPYKNDENYSAQYNYYLEKVQYLQGKYNICVSDTETFYNALYTYFRFKVSNIDASDFFVNHSDYFLNYVKLLNVDFHNELTTLVEDYLTKFHPHVKDRTKDLAYTVYSLWPDFLPQLMKNIPPYRALVVSHYDHYYAKTLANLLNCLNPRVLQAEVYKGEEIDLEALHHTGHEVLITDFVFPNPPEGKLLFNFEQLPSVPNLHKLLLTITNHMTQRTIESTPEEFDDYYHKMIIDKKIRG</sequence>
<feature type="domain" description="Mga helix-turn-helix" evidence="3">
    <location>
        <begin position="64"/>
        <end position="149"/>
    </location>
</feature>
<dbReference type="PANTHER" id="PTHR30185">
    <property type="entry name" value="CRYPTIC BETA-GLUCOSIDE BGL OPERON ANTITERMINATOR"/>
    <property type="match status" value="1"/>
</dbReference>
<organism evidence="5 6">
    <name type="scientific">Peptococcus simiae</name>
    <dbReference type="NCBI Taxonomy" id="1643805"/>
    <lineage>
        <taxon>Bacteria</taxon>
        <taxon>Bacillati</taxon>
        <taxon>Bacillota</taxon>
        <taxon>Clostridia</taxon>
        <taxon>Eubacteriales</taxon>
        <taxon>Peptococcaceae</taxon>
        <taxon>Peptococcus</taxon>
    </lineage>
</organism>
<dbReference type="InterPro" id="IPR036388">
    <property type="entry name" value="WH-like_DNA-bd_sf"/>
</dbReference>
<dbReference type="InterPro" id="IPR013199">
    <property type="entry name" value="HTH_Mga_DNA-bd_dom"/>
</dbReference>
<dbReference type="InterPro" id="IPR050661">
    <property type="entry name" value="BglG_antiterminators"/>
</dbReference>
<dbReference type="Pfam" id="PF08280">
    <property type="entry name" value="HTH_Mga"/>
    <property type="match status" value="1"/>
</dbReference>
<proteinExistence type="predicted"/>
<keyword evidence="1" id="KW-0805">Transcription regulation</keyword>
<dbReference type="Pfam" id="PF05043">
    <property type="entry name" value="Mga"/>
    <property type="match status" value="1"/>
</dbReference>
<dbReference type="PANTHER" id="PTHR30185:SF18">
    <property type="entry name" value="TRANSCRIPTIONAL REGULATOR MTLR"/>
    <property type="match status" value="1"/>
</dbReference>
<dbReference type="Gene3D" id="1.10.10.10">
    <property type="entry name" value="Winged helix-like DNA-binding domain superfamily/Winged helix DNA-binding domain"/>
    <property type="match status" value="1"/>
</dbReference>